<evidence type="ECO:0000313" key="16">
    <source>
        <dbReference type="EMBL" id="KAK4871635.1"/>
    </source>
</evidence>
<dbReference type="Gene3D" id="1.20.58.80">
    <property type="entry name" value="Phosphotransferase system, lactose/cellobiose-type IIA subunit"/>
    <property type="match status" value="2"/>
</dbReference>
<organism evidence="16 17">
    <name type="scientific">Aquatica leii</name>
    <dbReference type="NCBI Taxonomy" id="1421715"/>
    <lineage>
        <taxon>Eukaryota</taxon>
        <taxon>Metazoa</taxon>
        <taxon>Ecdysozoa</taxon>
        <taxon>Arthropoda</taxon>
        <taxon>Hexapoda</taxon>
        <taxon>Insecta</taxon>
        <taxon>Pterygota</taxon>
        <taxon>Neoptera</taxon>
        <taxon>Endopterygota</taxon>
        <taxon>Coleoptera</taxon>
        <taxon>Polyphaga</taxon>
        <taxon>Elateriformia</taxon>
        <taxon>Elateroidea</taxon>
        <taxon>Lampyridae</taxon>
        <taxon>Luciolinae</taxon>
        <taxon>Aquatica</taxon>
    </lineage>
</organism>
<proteinExistence type="predicted"/>
<dbReference type="PROSITE" id="PS00108">
    <property type="entry name" value="PROTEIN_KINASE_ST"/>
    <property type="match status" value="1"/>
</dbReference>
<keyword evidence="7" id="KW-0677">Repeat</keyword>
<keyword evidence="9" id="KW-0418">Kinase</keyword>
<dbReference type="GO" id="GO:0034045">
    <property type="term" value="C:phagophore assembly site membrane"/>
    <property type="evidence" value="ECO:0007669"/>
    <property type="project" value="TreeGrafter"/>
</dbReference>
<evidence type="ECO:0000313" key="17">
    <source>
        <dbReference type="Proteomes" id="UP001353858"/>
    </source>
</evidence>
<keyword evidence="17" id="KW-1185">Reference proteome</keyword>
<evidence type="ECO:0000256" key="3">
    <source>
        <dbReference type="ARBA" id="ARBA00021644"/>
    </source>
</evidence>
<dbReference type="FunFam" id="3.30.200.20:FF:000042">
    <property type="entry name" value="Aurora kinase A"/>
    <property type="match status" value="1"/>
</dbReference>
<evidence type="ECO:0000259" key="15">
    <source>
        <dbReference type="PROSITE" id="PS50011"/>
    </source>
</evidence>
<dbReference type="Proteomes" id="UP001353858">
    <property type="component" value="Unassembled WGS sequence"/>
</dbReference>
<dbReference type="PROSITE" id="PS50011">
    <property type="entry name" value="PROTEIN_KINASE_DOM"/>
    <property type="match status" value="1"/>
</dbReference>
<dbReference type="PANTHER" id="PTHR24348:SF65">
    <property type="entry name" value="SERINE_THREONINE-PROTEIN KINASE ULK3"/>
    <property type="match status" value="1"/>
</dbReference>
<evidence type="ECO:0000256" key="6">
    <source>
        <dbReference type="ARBA" id="ARBA00022679"/>
    </source>
</evidence>
<evidence type="ECO:0000256" key="12">
    <source>
        <dbReference type="ARBA" id="ARBA00032242"/>
    </source>
</evidence>
<keyword evidence="10" id="KW-0067">ATP-binding</keyword>
<dbReference type="InterPro" id="IPR036181">
    <property type="entry name" value="MIT_dom_sf"/>
</dbReference>
<dbReference type="GO" id="GO:0010506">
    <property type="term" value="P:regulation of autophagy"/>
    <property type="evidence" value="ECO:0007669"/>
    <property type="project" value="InterPro"/>
</dbReference>
<keyword evidence="5" id="KW-0723">Serine/threonine-protein kinase</keyword>
<dbReference type="GO" id="GO:0004674">
    <property type="term" value="F:protein serine/threonine kinase activity"/>
    <property type="evidence" value="ECO:0007669"/>
    <property type="project" value="UniProtKB-KW"/>
</dbReference>
<evidence type="ECO:0000256" key="11">
    <source>
        <dbReference type="ARBA" id="ARBA00023006"/>
    </source>
</evidence>
<dbReference type="GO" id="GO:0000422">
    <property type="term" value="P:autophagy of mitochondrion"/>
    <property type="evidence" value="ECO:0007669"/>
    <property type="project" value="TreeGrafter"/>
</dbReference>
<dbReference type="GO" id="GO:0005524">
    <property type="term" value="F:ATP binding"/>
    <property type="evidence" value="ECO:0007669"/>
    <property type="project" value="UniProtKB-KW"/>
</dbReference>
<comment type="catalytic activity">
    <reaction evidence="14">
        <text>L-seryl-[protein] + ATP = O-phospho-L-seryl-[protein] + ADP + H(+)</text>
        <dbReference type="Rhea" id="RHEA:17989"/>
        <dbReference type="Rhea" id="RHEA-COMP:9863"/>
        <dbReference type="Rhea" id="RHEA-COMP:11604"/>
        <dbReference type="ChEBI" id="CHEBI:15378"/>
        <dbReference type="ChEBI" id="CHEBI:29999"/>
        <dbReference type="ChEBI" id="CHEBI:30616"/>
        <dbReference type="ChEBI" id="CHEBI:83421"/>
        <dbReference type="ChEBI" id="CHEBI:456216"/>
        <dbReference type="EC" id="2.7.11.1"/>
    </reaction>
</comment>
<keyword evidence="4" id="KW-0963">Cytoplasm</keyword>
<name>A0AAN7SMT9_9COLE</name>
<evidence type="ECO:0000256" key="2">
    <source>
        <dbReference type="ARBA" id="ARBA00012513"/>
    </source>
</evidence>
<evidence type="ECO:0000256" key="9">
    <source>
        <dbReference type="ARBA" id="ARBA00022777"/>
    </source>
</evidence>
<dbReference type="PANTHER" id="PTHR24348">
    <property type="entry name" value="SERINE/THREONINE-PROTEIN KINASE UNC-51-RELATED"/>
    <property type="match status" value="1"/>
</dbReference>
<evidence type="ECO:0000256" key="1">
    <source>
        <dbReference type="ARBA" id="ARBA00004496"/>
    </source>
</evidence>
<evidence type="ECO:0000256" key="13">
    <source>
        <dbReference type="ARBA" id="ARBA00047899"/>
    </source>
</evidence>
<dbReference type="SUPFAM" id="SSF116846">
    <property type="entry name" value="MIT domain"/>
    <property type="match status" value="2"/>
</dbReference>
<evidence type="ECO:0000256" key="7">
    <source>
        <dbReference type="ARBA" id="ARBA00022737"/>
    </source>
</evidence>
<dbReference type="SUPFAM" id="SSF56112">
    <property type="entry name" value="Protein kinase-like (PK-like)"/>
    <property type="match status" value="1"/>
</dbReference>
<reference evidence="17" key="1">
    <citation type="submission" date="2023-01" db="EMBL/GenBank/DDBJ databases">
        <title>Key to firefly adult light organ development and bioluminescence: homeobox transcription factors regulate luciferase expression and transportation to peroxisome.</title>
        <authorList>
            <person name="Fu X."/>
        </authorList>
    </citation>
    <scope>NUCLEOTIDE SEQUENCE [LARGE SCALE GENOMIC DNA]</scope>
</reference>
<dbReference type="EMBL" id="JARPUR010000008">
    <property type="protein sequence ID" value="KAK4871635.1"/>
    <property type="molecule type" value="Genomic_DNA"/>
</dbReference>
<dbReference type="Gene3D" id="3.30.200.20">
    <property type="entry name" value="Phosphorylase Kinase, domain 1"/>
    <property type="match status" value="1"/>
</dbReference>
<dbReference type="FunFam" id="1.10.510.10:FF:000571">
    <property type="entry name" value="Maternal embryonic leucine zipper kinase"/>
    <property type="match status" value="1"/>
</dbReference>
<dbReference type="AlphaFoldDB" id="A0AAN7SMT9"/>
<dbReference type="Gene3D" id="1.10.510.10">
    <property type="entry name" value="Transferase(Phosphotransferase) domain 1"/>
    <property type="match status" value="1"/>
</dbReference>
<keyword evidence="8" id="KW-0547">Nucleotide-binding</keyword>
<sequence>MSLPHVNGYEVVEKIGVGSFSVVYKAFTKTVPKEIVSIKCIDKRYQKKTFADNVIKEITLLKLLKHDYIVRLIDFMWDVKYIFIITEYCDEGDLSNFIRKRHKLSEPLVKTFMQQLALALKFLHGYKICHMDLKPQNLLLLSKPALRLKVADFGLSQMISSQNAEEIRYAGSLLYMAPEKLLHQQFDARVDLWSVGIIMYECLFGRPPFINLNTKKIVEVMYKKQPIELPANINISPMCENLLLALLKYQPEQRITFEAYFDHEFLDLVHVASSDNYLLAIRLVEEAISLDGTKQYAESLPKYKEACKYLEGFVTIETDPNRRAVLNQRLQEYTAWINTLTDILDGKPSTQTTSPQLLPHYVDGNNYEMLREMSTTTPNLVTGLDIGNSGELYYAEGKKQLALEKLTSALSLLIPLLSNEPAGIRKDMLHLQIQKWLTLAECLKQHA</sequence>
<dbReference type="InterPro" id="IPR045269">
    <property type="entry name" value="Atg1-like"/>
</dbReference>
<dbReference type="GO" id="GO:0061709">
    <property type="term" value="P:reticulophagy"/>
    <property type="evidence" value="ECO:0007669"/>
    <property type="project" value="TreeGrafter"/>
</dbReference>
<keyword evidence="6" id="KW-0808">Transferase</keyword>
<dbReference type="GO" id="GO:0005829">
    <property type="term" value="C:cytosol"/>
    <property type="evidence" value="ECO:0007669"/>
    <property type="project" value="TreeGrafter"/>
</dbReference>
<evidence type="ECO:0000256" key="14">
    <source>
        <dbReference type="ARBA" id="ARBA00048679"/>
    </source>
</evidence>
<dbReference type="InterPro" id="IPR007330">
    <property type="entry name" value="MIT_dom"/>
</dbReference>
<evidence type="ECO:0000256" key="5">
    <source>
        <dbReference type="ARBA" id="ARBA00022527"/>
    </source>
</evidence>
<evidence type="ECO:0000256" key="10">
    <source>
        <dbReference type="ARBA" id="ARBA00022840"/>
    </source>
</evidence>
<comment type="caution">
    <text evidence="16">The sequence shown here is derived from an EMBL/GenBank/DDBJ whole genome shotgun (WGS) entry which is preliminary data.</text>
</comment>
<feature type="domain" description="Protein kinase" evidence="15">
    <location>
        <begin position="9"/>
        <end position="266"/>
    </location>
</feature>
<dbReference type="GO" id="GO:0034727">
    <property type="term" value="P:piecemeal microautophagy of the nucleus"/>
    <property type="evidence" value="ECO:0007669"/>
    <property type="project" value="TreeGrafter"/>
</dbReference>
<accession>A0AAN7SMT9</accession>
<dbReference type="Pfam" id="PF04212">
    <property type="entry name" value="MIT"/>
    <property type="match status" value="1"/>
</dbReference>
<protein>
    <recommendedName>
        <fullName evidence="3">Serine/threonine-protein kinase ULK3</fullName>
        <ecNumber evidence="2">2.7.11.1</ecNumber>
    </recommendedName>
    <alternativeName>
        <fullName evidence="12">Unc-51-like kinase 3</fullName>
    </alternativeName>
</protein>
<comment type="catalytic activity">
    <reaction evidence="13">
        <text>L-threonyl-[protein] + ATP = O-phospho-L-threonyl-[protein] + ADP + H(+)</text>
        <dbReference type="Rhea" id="RHEA:46608"/>
        <dbReference type="Rhea" id="RHEA-COMP:11060"/>
        <dbReference type="Rhea" id="RHEA-COMP:11605"/>
        <dbReference type="ChEBI" id="CHEBI:15378"/>
        <dbReference type="ChEBI" id="CHEBI:30013"/>
        <dbReference type="ChEBI" id="CHEBI:30616"/>
        <dbReference type="ChEBI" id="CHEBI:61977"/>
        <dbReference type="ChEBI" id="CHEBI:456216"/>
        <dbReference type="EC" id="2.7.11.1"/>
    </reaction>
</comment>
<dbReference type="InterPro" id="IPR000719">
    <property type="entry name" value="Prot_kinase_dom"/>
</dbReference>
<dbReference type="InterPro" id="IPR008271">
    <property type="entry name" value="Ser/Thr_kinase_AS"/>
</dbReference>
<dbReference type="SMART" id="SM00220">
    <property type="entry name" value="S_TKc"/>
    <property type="match status" value="1"/>
</dbReference>
<dbReference type="GO" id="GO:0042594">
    <property type="term" value="P:response to starvation"/>
    <property type="evidence" value="ECO:0007669"/>
    <property type="project" value="TreeGrafter"/>
</dbReference>
<dbReference type="InterPro" id="IPR011009">
    <property type="entry name" value="Kinase-like_dom_sf"/>
</dbReference>
<dbReference type="Pfam" id="PF00069">
    <property type="entry name" value="Pkinase"/>
    <property type="match status" value="1"/>
</dbReference>
<keyword evidence="11" id="KW-0072">Autophagy</keyword>
<dbReference type="EC" id="2.7.11.1" evidence="2"/>
<evidence type="ECO:0000256" key="8">
    <source>
        <dbReference type="ARBA" id="ARBA00022741"/>
    </source>
</evidence>
<evidence type="ECO:0000256" key="4">
    <source>
        <dbReference type="ARBA" id="ARBA00022490"/>
    </source>
</evidence>
<comment type="subcellular location">
    <subcellularLocation>
        <location evidence="1">Cytoplasm</location>
    </subcellularLocation>
</comment>
<dbReference type="GO" id="GO:0005776">
    <property type="term" value="C:autophagosome"/>
    <property type="evidence" value="ECO:0007669"/>
    <property type="project" value="TreeGrafter"/>
</dbReference>
<dbReference type="GO" id="GO:0000045">
    <property type="term" value="P:autophagosome assembly"/>
    <property type="evidence" value="ECO:0007669"/>
    <property type="project" value="TreeGrafter"/>
</dbReference>
<gene>
    <name evidence="16" type="ORF">RN001_015759</name>
</gene>